<accession>A0A6B0U3W3</accession>
<evidence type="ECO:0000313" key="2">
    <source>
        <dbReference type="EMBL" id="MXU86338.1"/>
    </source>
</evidence>
<organism evidence="2">
    <name type="scientific">Ixodes ricinus</name>
    <name type="common">Common tick</name>
    <name type="synonym">Acarus ricinus</name>
    <dbReference type="NCBI Taxonomy" id="34613"/>
    <lineage>
        <taxon>Eukaryota</taxon>
        <taxon>Metazoa</taxon>
        <taxon>Ecdysozoa</taxon>
        <taxon>Arthropoda</taxon>
        <taxon>Chelicerata</taxon>
        <taxon>Arachnida</taxon>
        <taxon>Acari</taxon>
        <taxon>Parasitiformes</taxon>
        <taxon>Ixodida</taxon>
        <taxon>Ixodoidea</taxon>
        <taxon>Ixodidae</taxon>
        <taxon>Ixodinae</taxon>
        <taxon>Ixodes</taxon>
    </lineage>
</organism>
<feature type="signal peptide" evidence="1">
    <location>
        <begin position="1"/>
        <end position="28"/>
    </location>
</feature>
<sequence length="90" mass="9469">MAVNVFTILQLAVFAAIVLNVNLHSVSADSKGTSDSQDSSKSIKVDFCETNCTKTDGGWTGCTGDCICVSVGDSTKGRCMDFGDTEDAYD</sequence>
<reference evidence="2" key="1">
    <citation type="submission" date="2019-12" db="EMBL/GenBank/DDBJ databases">
        <title>An insight into the sialome of adult female Ixodes ricinus ticks feeding for 6 days.</title>
        <authorList>
            <person name="Perner J."/>
            <person name="Ribeiro J.M.C."/>
        </authorList>
    </citation>
    <scope>NUCLEOTIDE SEQUENCE</scope>
    <source>
        <strain evidence="2">Semi-engorged</strain>
        <tissue evidence="2">Salivary glands</tissue>
    </source>
</reference>
<feature type="chain" id="PRO_5025679271" evidence="1">
    <location>
        <begin position="29"/>
        <end position="90"/>
    </location>
</feature>
<protein>
    <submittedName>
        <fullName evidence="2">Putative conserved secreted protein</fullName>
    </submittedName>
</protein>
<dbReference type="EMBL" id="GIFC01004255">
    <property type="protein sequence ID" value="MXU86338.1"/>
    <property type="molecule type" value="Transcribed_RNA"/>
</dbReference>
<dbReference type="AlphaFoldDB" id="A0A6B0U3W3"/>
<keyword evidence="1" id="KW-0732">Signal</keyword>
<evidence type="ECO:0000256" key="1">
    <source>
        <dbReference type="SAM" id="SignalP"/>
    </source>
</evidence>
<proteinExistence type="predicted"/>
<name>A0A6B0U3W3_IXORI</name>